<dbReference type="InterPro" id="IPR050351">
    <property type="entry name" value="BphY/WalK/GraS-like"/>
</dbReference>
<name>A0A2D0NE62_FLAN2</name>
<keyword evidence="3" id="KW-0808">Transferase</keyword>
<dbReference type="GO" id="GO:0000156">
    <property type="term" value="F:phosphorelay response regulator activity"/>
    <property type="evidence" value="ECO:0007669"/>
    <property type="project" value="TreeGrafter"/>
</dbReference>
<dbReference type="InterPro" id="IPR005467">
    <property type="entry name" value="His_kinase_dom"/>
</dbReference>
<proteinExistence type="predicted"/>
<dbReference type="SUPFAM" id="SSF55874">
    <property type="entry name" value="ATPase domain of HSP90 chaperone/DNA topoisomerase II/histidine kinase"/>
    <property type="match status" value="1"/>
</dbReference>
<dbReference type="EC" id="2.7.13.3" evidence="2"/>
<dbReference type="GO" id="GO:0007234">
    <property type="term" value="P:osmosensory signaling via phosphorelay pathway"/>
    <property type="evidence" value="ECO:0007669"/>
    <property type="project" value="TreeGrafter"/>
</dbReference>
<keyword evidence="4" id="KW-0547">Nucleotide-binding</keyword>
<keyword evidence="11" id="KW-1185">Reference proteome</keyword>
<dbReference type="InterPro" id="IPR004358">
    <property type="entry name" value="Sig_transdc_His_kin-like_C"/>
</dbReference>
<dbReference type="PRINTS" id="PR00344">
    <property type="entry name" value="BCTRLSENSOR"/>
</dbReference>
<feature type="transmembrane region" description="Helical" evidence="8">
    <location>
        <begin position="10"/>
        <end position="28"/>
    </location>
</feature>
<dbReference type="InterPro" id="IPR036890">
    <property type="entry name" value="HATPase_C_sf"/>
</dbReference>
<dbReference type="Gene3D" id="3.30.565.10">
    <property type="entry name" value="Histidine kinase-like ATPase, C-terminal domain"/>
    <property type="match status" value="1"/>
</dbReference>
<evidence type="ECO:0000259" key="9">
    <source>
        <dbReference type="PROSITE" id="PS50109"/>
    </source>
</evidence>
<organism evidence="10 11">
    <name type="scientific">Flavilitoribacter nigricans (strain ATCC 23147 / DSM 23189 / NBRC 102662 / NCIMB 1420 / SS-2)</name>
    <name type="common">Lewinella nigricans</name>
    <dbReference type="NCBI Taxonomy" id="1122177"/>
    <lineage>
        <taxon>Bacteria</taxon>
        <taxon>Pseudomonadati</taxon>
        <taxon>Bacteroidota</taxon>
        <taxon>Saprospiria</taxon>
        <taxon>Saprospirales</taxon>
        <taxon>Lewinellaceae</taxon>
        <taxon>Flavilitoribacter</taxon>
    </lineage>
</organism>
<evidence type="ECO:0000256" key="1">
    <source>
        <dbReference type="ARBA" id="ARBA00000085"/>
    </source>
</evidence>
<keyword evidence="5" id="KW-0418">Kinase</keyword>
<dbReference type="PROSITE" id="PS50109">
    <property type="entry name" value="HIS_KIN"/>
    <property type="match status" value="1"/>
</dbReference>
<evidence type="ECO:0000256" key="4">
    <source>
        <dbReference type="ARBA" id="ARBA00022741"/>
    </source>
</evidence>
<keyword evidence="8" id="KW-1133">Transmembrane helix</keyword>
<dbReference type="GO" id="GO:0004673">
    <property type="term" value="F:protein histidine kinase activity"/>
    <property type="evidence" value="ECO:0007669"/>
    <property type="project" value="UniProtKB-EC"/>
</dbReference>
<evidence type="ECO:0000313" key="11">
    <source>
        <dbReference type="Proteomes" id="UP000223913"/>
    </source>
</evidence>
<keyword evidence="8" id="KW-0472">Membrane</keyword>
<dbReference type="PANTHER" id="PTHR42878">
    <property type="entry name" value="TWO-COMPONENT HISTIDINE KINASE"/>
    <property type="match status" value="1"/>
</dbReference>
<evidence type="ECO:0000256" key="3">
    <source>
        <dbReference type="ARBA" id="ARBA00022679"/>
    </source>
</evidence>
<evidence type="ECO:0000256" key="8">
    <source>
        <dbReference type="SAM" id="Phobius"/>
    </source>
</evidence>
<evidence type="ECO:0000313" key="10">
    <source>
        <dbReference type="EMBL" id="PHN06757.1"/>
    </source>
</evidence>
<gene>
    <name evidence="10" type="ORF">CRP01_10720</name>
</gene>
<keyword evidence="8" id="KW-0812">Transmembrane</keyword>
<dbReference type="PANTHER" id="PTHR42878:SF7">
    <property type="entry name" value="SENSOR HISTIDINE KINASE GLRK"/>
    <property type="match status" value="1"/>
</dbReference>
<dbReference type="AlphaFoldDB" id="A0A2D0NE62"/>
<dbReference type="GO" id="GO:0005524">
    <property type="term" value="F:ATP binding"/>
    <property type="evidence" value="ECO:0007669"/>
    <property type="project" value="UniProtKB-KW"/>
</dbReference>
<keyword evidence="7" id="KW-0902">Two-component regulatory system</keyword>
<dbReference type="GO" id="GO:0030295">
    <property type="term" value="F:protein kinase activator activity"/>
    <property type="evidence" value="ECO:0007669"/>
    <property type="project" value="TreeGrafter"/>
</dbReference>
<reference evidence="10 11" key="1">
    <citation type="submission" date="2017-10" db="EMBL/GenBank/DDBJ databases">
        <title>The draft genome sequence of Lewinella nigricans NBRC 102662.</title>
        <authorList>
            <person name="Wang K."/>
        </authorList>
    </citation>
    <scope>NUCLEOTIDE SEQUENCE [LARGE SCALE GENOMIC DNA]</scope>
    <source>
        <strain evidence="10 11">NBRC 102662</strain>
    </source>
</reference>
<keyword evidence="6 10" id="KW-0067">ATP-binding</keyword>
<dbReference type="RefSeq" id="WP_099150013.1">
    <property type="nucleotide sequence ID" value="NZ_PDUD01000017.1"/>
</dbReference>
<protein>
    <recommendedName>
        <fullName evidence="2">histidine kinase</fullName>
        <ecNumber evidence="2">2.7.13.3</ecNumber>
    </recommendedName>
</protein>
<evidence type="ECO:0000256" key="2">
    <source>
        <dbReference type="ARBA" id="ARBA00012438"/>
    </source>
</evidence>
<dbReference type="CDD" id="cd00075">
    <property type="entry name" value="HATPase"/>
    <property type="match status" value="1"/>
</dbReference>
<dbReference type="SMART" id="SM00387">
    <property type="entry name" value="HATPase_c"/>
    <property type="match status" value="1"/>
</dbReference>
<dbReference type="OrthoDB" id="9806995at2"/>
<comment type="catalytic activity">
    <reaction evidence="1">
        <text>ATP + protein L-histidine = ADP + protein N-phospho-L-histidine.</text>
        <dbReference type="EC" id="2.7.13.3"/>
    </reaction>
</comment>
<dbReference type="EMBL" id="PDUD01000017">
    <property type="protein sequence ID" value="PHN06757.1"/>
    <property type="molecule type" value="Genomic_DNA"/>
</dbReference>
<feature type="domain" description="Histidine kinase" evidence="9">
    <location>
        <begin position="230"/>
        <end position="447"/>
    </location>
</feature>
<evidence type="ECO:0000256" key="6">
    <source>
        <dbReference type="ARBA" id="ARBA00022840"/>
    </source>
</evidence>
<evidence type="ECO:0000256" key="5">
    <source>
        <dbReference type="ARBA" id="ARBA00022777"/>
    </source>
</evidence>
<dbReference type="Pfam" id="PF02518">
    <property type="entry name" value="HATPase_c"/>
    <property type="match status" value="1"/>
</dbReference>
<evidence type="ECO:0000256" key="7">
    <source>
        <dbReference type="ARBA" id="ARBA00023012"/>
    </source>
</evidence>
<accession>A0A2D0NE62</accession>
<dbReference type="Proteomes" id="UP000223913">
    <property type="component" value="Unassembled WGS sequence"/>
</dbReference>
<comment type="caution">
    <text evidence="10">The sequence shown here is derived from an EMBL/GenBank/DDBJ whole genome shotgun (WGS) entry which is preliminary data.</text>
</comment>
<dbReference type="InterPro" id="IPR003594">
    <property type="entry name" value="HATPase_dom"/>
</dbReference>
<sequence length="447" mass="51059">MISKPRQWPILRRILPLLLLTALITYLISIGGHWSLFLLFPLGAYQFWELLRYHRLPMAEWRQFIESVKYRDFSRHFDEESGTDTIREMRNGFNRLNVAFQDISKEKEAQFHFLQKILELIDTGILSYEEDSGEVSWMNETWKEMLMMPHLRRIDGLKKRNERLYREIQTLRAGESKVVRMQLEQAVFKVMLTATQFVTEGRTHKLIACKNVNDALDAAESKAWQQLLGVLTHEIMNSIAPISSLADTLKRQIQQSKAQSGATALPVDDLELGVATIQNRGEGLLKFARTYSQLNKINNLQLEQVYVHSILENIAQLMEPGMLQKGIEMQLILKDPDLQIMADTNLLEQALINLLVNATEAVRDVEEARIVLSAYRIPSGKTIIKVADNGKGIPEALWDKIFIPFFSSRKTGSGIGLSLCKQIMLLHGGNIQVQSVEGEGTAFLLYF</sequence>